<organism evidence="1">
    <name type="scientific">Tanacetum cinerariifolium</name>
    <name type="common">Dalmatian daisy</name>
    <name type="synonym">Chrysanthemum cinerariifolium</name>
    <dbReference type="NCBI Taxonomy" id="118510"/>
    <lineage>
        <taxon>Eukaryota</taxon>
        <taxon>Viridiplantae</taxon>
        <taxon>Streptophyta</taxon>
        <taxon>Embryophyta</taxon>
        <taxon>Tracheophyta</taxon>
        <taxon>Spermatophyta</taxon>
        <taxon>Magnoliopsida</taxon>
        <taxon>eudicotyledons</taxon>
        <taxon>Gunneridae</taxon>
        <taxon>Pentapetalae</taxon>
        <taxon>asterids</taxon>
        <taxon>campanulids</taxon>
        <taxon>Asterales</taxon>
        <taxon>Asteraceae</taxon>
        <taxon>Asteroideae</taxon>
        <taxon>Anthemideae</taxon>
        <taxon>Anthemidinae</taxon>
        <taxon>Tanacetum</taxon>
    </lineage>
</organism>
<proteinExistence type="predicted"/>
<dbReference type="AlphaFoldDB" id="A0A699KTS4"/>
<name>A0A699KTS4_TANCI</name>
<sequence>AIISDFHFEVSDCSESLVFDSKYDVSLLTSYLESKTSDSEQSETSKWKSEMIATETDHYQDLLTWEKRYV</sequence>
<gene>
    <name evidence="1" type="ORF">Tci_682980</name>
</gene>
<dbReference type="EMBL" id="BKCJ010554136">
    <property type="protein sequence ID" value="GFB11009.1"/>
    <property type="molecule type" value="Genomic_DNA"/>
</dbReference>
<dbReference type="GO" id="GO:0016740">
    <property type="term" value="F:transferase activity"/>
    <property type="evidence" value="ECO:0007669"/>
    <property type="project" value="UniProtKB-KW"/>
</dbReference>
<accession>A0A699KTS4</accession>
<keyword evidence="1" id="KW-0808">Transferase</keyword>
<evidence type="ECO:0000313" key="1">
    <source>
        <dbReference type="EMBL" id="GFB11009.1"/>
    </source>
</evidence>
<comment type="caution">
    <text evidence="1">The sequence shown here is derived from an EMBL/GenBank/DDBJ whole genome shotgun (WGS) entry which is preliminary data.</text>
</comment>
<protein>
    <submittedName>
        <fullName evidence="1">Rab geranylgeranyl transferase alpha subunit 1</fullName>
    </submittedName>
</protein>
<feature type="non-terminal residue" evidence="1">
    <location>
        <position position="1"/>
    </location>
</feature>
<reference evidence="1" key="1">
    <citation type="journal article" date="2019" name="Sci. Rep.">
        <title>Draft genome of Tanacetum cinerariifolium, the natural source of mosquito coil.</title>
        <authorList>
            <person name="Yamashiro T."/>
            <person name="Shiraishi A."/>
            <person name="Satake H."/>
            <person name="Nakayama K."/>
        </authorList>
    </citation>
    <scope>NUCLEOTIDE SEQUENCE</scope>
</reference>